<name>A0A820VYS2_9BILA</name>
<dbReference type="PROSITE" id="PS00139">
    <property type="entry name" value="THIOL_PROTEASE_CYS"/>
    <property type="match status" value="1"/>
</dbReference>
<dbReference type="Pfam" id="PF00112">
    <property type="entry name" value="Peptidase_C1"/>
    <property type="match status" value="1"/>
</dbReference>
<feature type="region of interest" description="Disordered" evidence="4">
    <location>
        <begin position="106"/>
        <end position="168"/>
    </location>
</feature>
<feature type="non-terminal residue" evidence="6">
    <location>
        <position position="1"/>
    </location>
</feature>
<feature type="compositionally biased region" description="Gly residues" evidence="4">
    <location>
        <begin position="1"/>
        <end position="17"/>
    </location>
</feature>
<dbReference type="Gene3D" id="3.90.70.10">
    <property type="entry name" value="Cysteine proteinases"/>
    <property type="match status" value="1"/>
</dbReference>
<reference evidence="6" key="1">
    <citation type="submission" date="2021-02" db="EMBL/GenBank/DDBJ databases">
        <authorList>
            <person name="Nowell W R."/>
        </authorList>
    </citation>
    <scope>NUCLEOTIDE SEQUENCE</scope>
</reference>
<sequence>GGGGGGGGGGGTAGGFIGKQLPGSGSTYVVMEQPTLPVSHLVPEPLPPGHMPLKFSPGDLGEASVPRNPLASVKLNLRTPKAAPTVTAPAPPAGNITVPIASRMASPAVNNEKQESEPEDVDTNLTKTPNNSNENNTGRAATAPRHNEDQANCNNNNTRDVQGSSMPASVDWRQRGAVTHVRNQGQQGICYVIAAFGALEGAHRIVNDVSIIINEHDFVDPTNVYAAGGLVQNVWLSVRQQDAMRRAAGQSPLIHDDLVILGKLRTSAAAGRRACIDEGGSSPTGDRWRRNHAGLLWLPRWHLRGDAAADGCEHCGLPCHAHCRLR</sequence>
<keyword evidence="2" id="KW-0378">Hydrolase</keyword>
<evidence type="ECO:0000313" key="7">
    <source>
        <dbReference type="Proteomes" id="UP000663851"/>
    </source>
</evidence>
<dbReference type="AlphaFoldDB" id="A0A820VYS2"/>
<evidence type="ECO:0000259" key="5">
    <source>
        <dbReference type="Pfam" id="PF00112"/>
    </source>
</evidence>
<protein>
    <recommendedName>
        <fullName evidence="5">Peptidase C1A papain C-terminal domain-containing protein</fullName>
    </recommendedName>
</protein>
<comment type="caution">
    <text evidence="6">The sequence shown here is derived from an EMBL/GenBank/DDBJ whole genome shotgun (WGS) entry which is preliminary data.</text>
</comment>
<dbReference type="GO" id="GO:0008234">
    <property type="term" value="F:cysteine-type peptidase activity"/>
    <property type="evidence" value="ECO:0007669"/>
    <property type="project" value="UniProtKB-KW"/>
</dbReference>
<organism evidence="6 7">
    <name type="scientific">Rotaria socialis</name>
    <dbReference type="NCBI Taxonomy" id="392032"/>
    <lineage>
        <taxon>Eukaryota</taxon>
        <taxon>Metazoa</taxon>
        <taxon>Spiralia</taxon>
        <taxon>Gnathifera</taxon>
        <taxon>Rotifera</taxon>
        <taxon>Eurotatoria</taxon>
        <taxon>Bdelloidea</taxon>
        <taxon>Philodinida</taxon>
        <taxon>Philodinidae</taxon>
        <taxon>Rotaria</taxon>
    </lineage>
</organism>
<dbReference type="InterPro" id="IPR000169">
    <property type="entry name" value="Pept_cys_AS"/>
</dbReference>
<feature type="region of interest" description="Disordered" evidence="4">
    <location>
        <begin position="1"/>
        <end position="25"/>
    </location>
</feature>
<dbReference type="Proteomes" id="UP000663851">
    <property type="component" value="Unassembled WGS sequence"/>
</dbReference>
<accession>A0A820VYS2</accession>
<keyword evidence="3" id="KW-0788">Thiol protease</keyword>
<dbReference type="GO" id="GO:0006508">
    <property type="term" value="P:proteolysis"/>
    <property type="evidence" value="ECO:0007669"/>
    <property type="project" value="UniProtKB-KW"/>
</dbReference>
<dbReference type="InterPro" id="IPR038765">
    <property type="entry name" value="Papain-like_cys_pep_sf"/>
</dbReference>
<feature type="compositionally biased region" description="Polar residues" evidence="4">
    <location>
        <begin position="150"/>
        <end position="167"/>
    </location>
</feature>
<keyword evidence="1" id="KW-0645">Protease</keyword>
<feature type="domain" description="Peptidase C1A papain C-terminal" evidence="5">
    <location>
        <begin position="166"/>
        <end position="241"/>
    </location>
</feature>
<gene>
    <name evidence="6" type="ORF">HFQ381_LOCUS28226</name>
</gene>
<feature type="compositionally biased region" description="Polar residues" evidence="4">
    <location>
        <begin position="123"/>
        <end position="139"/>
    </location>
</feature>
<dbReference type="EMBL" id="CAJOBO010003937">
    <property type="protein sequence ID" value="CAF4507403.1"/>
    <property type="molecule type" value="Genomic_DNA"/>
</dbReference>
<dbReference type="InterPro" id="IPR000668">
    <property type="entry name" value="Peptidase_C1A_C"/>
</dbReference>
<evidence type="ECO:0000256" key="3">
    <source>
        <dbReference type="ARBA" id="ARBA00022807"/>
    </source>
</evidence>
<evidence type="ECO:0000256" key="2">
    <source>
        <dbReference type="ARBA" id="ARBA00022801"/>
    </source>
</evidence>
<evidence type="ECO:0000256" key="1">
    <source>
        <dbReference type="ARBA" id="ARBA00022670"/>
    </source>
</evidence>
<evidence type="ECO:0000313" key="6">
    <source>
        <dbReference type="EMBL" id="CAF4507403.1"/>
    </source>
</evidence>
<dbReference type="SUPFAM" id="SSF54001">
    <property type="entry name" value="Cysteine proteinases"/>
    <property type="match status" value="1"/>
</dbReference>
<evidence type="ECO:0000256" key="4">
    <source>
        <dbReference type="SAM" id="MobiDB-lite"/>
    </source>
</evidence>
<proteinExistence type="predicted"/>